<keyword evidence="1 4" id="KW-0560">Oxidoreductase</keyword>
<keyword evidence="5" id="KW-1185">Reference proteome</keyword>
<evidence type="ECO:0000259" key="2">
    <source>
        <dbReference type="Pfam" id="PF00465"/>
    </source>
</evidence>
<evidence type="ECO:0000313" key="5">
    <source>
        <dbReference type="Proteomes" id="UP000838100"/>
    </source>
</evidence>
<dbReference type="InterPro" id="IPR056798">
    <property type="entry name" value="ADH_Fe_C"/>
</dbReference>
<dbReference type="PROSITE" id="PS00060">
    <property type="entry name" value="ADH_IRON_2"/>
    <property type="match status" value="1"/>
</dbReference>
<name>A0ABM9ABU1_9GAMM</name>
<dbReference type="Proteomes" id="UP000838100">
    <property type="component" value="Unassembled WGS sequence"/>
</dbReference>
<dbReference type="Gene3D" id="1.20.1090.10">
    <property type="entry name" value="Dehydroquinate synthase-like - alpha domain"/>
    <property type="match status" value="1"/>
</dbReference>
<evidence type="ECO:0000259" key="3">
    <source>
        <dbReference type="Pfam" id="PF25137"/>
    </source>
</evidence>
<feature type="domain" description="Alcohol dehydrogenase iron-type/glycerol dehydrogenase GldA" evidence="2">
    <location>
        <begin position="35"/>
        <end position="199"/>
    </location>
</feature>
<dbReference type="InterPro" id="IPR001670">
    <property type="entry name" value="ADH_Fe/GldA"/>
</dbReference>
<sequence length="418" mass="44281">MALPSIDDVEHIVLSTIDQLSTRSIYSFRAPLLTYVGEGASSKLGSTLQDEAVASVLFVADRIVHHLGLLDGAIRSCENVGIRVSVFDRVEGETCDAVVYEGIEALKKSNADYIIGFGGGSALDAAKAIAVLADHPKSLDSIAVVGEKFKPRIGLGAVPTTAGTGSEVTDVAVILDKKNNKKVVIKHPKLIPDLAILDPNLMLAIPAPITAATGVDTLCHAIEAYVAKDSCSLARALAARSIRICFRWLAKCVGDGSSVYPRKKMAEASYMAGLAFSNAGLGLVHAMSHQIGAKYHIPHGVANAIMLPPVMRFNSLVCADAFSALAKLIDLPLQGLTKLQRSDAFITAVTNLILRLGLPADLKSFDVCASTFDGLAKQAIDDICILTNPRTTTCEQIVDLYRQAQVSSVNTGDHHVGI</sequence>
<dbReference type="CDD" id="cd08551">
    <property type="entry name" value="Fe-ADH"/>
    <property type="match status" value="1"/>
</dbReference>
<dbReference type="EMBL" id="CAKLPX010000001">
    <property type="protein sequence ID" value="CAH0990436.1"/>
    <property type="molecule type" value="Genomic_DNA"/>
</dbReference>
<dbReference type="PANTHER" id="PTHR11496">
    <property type="entry name" value="ALCOHOL DEHYDROGENASE"/>
    <property type="match status" value="1"/>
</dbReference>
<feature type="domain" description="Fe-containing alcohol dehydrogenase-like C-terminal" evidence="3">
    <location>
        <begin position="210"/>
        <end position="404"/>
    </location>
</feature>
<dbReference type="Pfam" id="PF25137">
    <property type="entry name" value="ADH_Fe_C"/>
    <property type="match status" value="1"/>
</dbReference>
<dbReference type="EC" id="1.1.1.244" evidence="4"/>
<dbReference type="GO" id="GO:0050093">
    <property type="term" value="F:methanol dehydrogenase (NAD+) activity"/>
    <property type="evidence" value="ECO:0007669"/>
    <property type="project" value="UniProtKB-EC"/>
</dbReference>
<gene>
    <name evidence="4" type="primary">mdh_1</name>
    <name evidence="4" type="ORF">SIN8267_00528</name>
</gene>
<dbReference type="PANTHER" id="PTHR11496:SF94">
    <property type="entry name" value="ALCOHOL DEHYDROGENASE EUTG-RELATED"/>
    <property type="match status" value="1"/>
</dbReference>
<evidence type="ECO:0000313" key="4">
    <source>
        <dbReference type="EMBL" id="CAH0990436.1"/>
    </source>
</evidence>
<evidence type="ECO:0000256" key="1">
    <source>
        <dbReference type="ARBA" id="ARBA00023002"/>
    </source>
</evidence>
<accession>A0ABM9ABU1</accession>
<protein>
    <submittedName>
        <fullName evidence="4">NAD-dependent methanol dehydrogenase</fullName>
        <ecNumber evidence="4">1.1.1.244</ecNumber>
    </submittedName>
</protein>
<dbReference type="InterPro" id="IPR018211">
    <property type="entry name" value="ADH_Fe_CS"/>
</dbReference>
<dbReference type="RefSeq" id="WP_237443121.1">
    <property type="nucleotide sequence ID" value="NZ_CAKLPX010000001.1"/>
</dbReference>
<comment type="caution">
    <text evidence="4">The sequence shown here is derived from an EMBL/GenBank/DDBJ whole genome shotgun (WGS) entry which is preliminary data.</text>
</comment>
<organism evidence="4 5">
    <name type="scientific">Sinobacterium norvegicum</name>
    <dbReference type="NCBI Taxonomy" id="1641715"/>
    <lineage>
        <taxon>Bacteria</taxon>
        <taxon>Pseudomonadati</taxon>
        <taxon>Pseudomonadota</taxon>
        <taxon>Gammaproteobacteria</taxon>
        <taxon>Cellvibrionales</taxon>
        <taxon>Spongiibacteraceae</taxon>
        <taxon>Sinobacterium</taxon>
    </lineage>
</organism>
<dbReference type="Pfam" id="PF00465">
    <property type="entry name" value="Fe-ADH"/>
    <property type="match status" value="1"/>
</dbReference>
<dbReference type="PROSITE" id="PS00913">
    <property type="entry name" value="ADH_IRON_1"/>
    <property type="match status" value="1"/>
</dbReference>
<reference evidence="4" key="1">
    <citation type="submission" date="2021-12" db="EMBL/GenBank/DDBJ databases">
        <authorList>
            <person name="Rodrigo-Torres L."/>
            <person name="Arahal R. D."/>
            <person name="Lucena T."/>
        </authorList>
    </citation>
    <scope>NUCLEOTIDE SEQUENCE</scope>
    <source>
        <strain evidence="4">CECT 8267</strain>
    </source>
</reference>
<dbReference type="InterPro" id="IPR039697">
    <property type="entry name" value="Alcohol_dehydrogenase_Fe"/>
</dbReference>
<proteinExistence type="predicted"/>
<dbReference type="Gene3D" id="3.40.50.1970">
    <property type="match status" value="1"/>
</dbReference>
<dbReference type="SUPFAM" id="SSF56796">
    <property type="entry name" value="Dehydroquinate synthase-like"/>
    <property type="match status" value="1"/>
</dbReference>